<keyword evidence="2" id="KW-0503">Monooxygenase</keyword>
<accession>A0A7Z7I218</accession>
<dbReference type="SUPFAM" id="SSF54909">
    <property type="entry name" value="Dimeric alpha+beta barrel"/>
    <property type="match status" value="1"/>
</dbReference>
<keyword evidence="2" id="KW-0560">Oxidoreductase</keyword>
<dbReference type="Gene3D" id="3.30.70.100">
    <property type="match status" value="1"/>
</dbReference>
<comment type="caution">
    <text evidence="2">The sequence shown here is derived from an EMBL/GenBank/DDBJ whole genome shotgun (WGS) entry which is preliminary data.</text>
</comment>
<dbReference type="EMBL" id="OCSU01000001">
    <property type="protein sequence ID" value="SOE46518.1"/>
    <property type="molecule type" value="Genomic_DNA"/>
</dbReference>
<reference evidence="2 3" key="1">
    <citation type="submission" date="2017-09" db="EMBL/GenBank/DDBJ databases">
        <authorList>
            <person name="Varghese N."/>
            <person name="Submissions S."/>
        </authorList>
    </citation>
    <scope>NUCLEOTIDE SEQUENCE [LARGE SCALE GENOMIC DNA]</scope>
    <source>
        <strain evidence="2 3">OK806</strain>
    </source>
</reference>
<dbReference type="InterPro" id="IPR011008">
    <property type="entry name" value="Dimeric_a/b-barrel"/>
</dbReference>
<gene>
    <name evidence="2" type="ORF">SAMN05446927_0135</name>
</gene>
<evidence type="ECO:0000313" key="3">
    <source>
        <dbReference type="Proteomes" id="UP000219522"/>
    </source>
</evidence>
<dbReference type="GO" id="GO:0004497">
    <property type="term" value="F:monooxygenase activity"/>
    <property type="evidence" value="ECO:0007669"/>
    <property type="project" value="UniProtKB-KW"/>
</dbReference>
<dbReference type="RefSeq" id="WP_167306257.1">
    <property type="nucleotide sequence ID" value="NZ_OCSU01000001.1"/>
</dbReference>
<evidence type="ECO:0000313" key="2">
    <source>
        <dbReference type="EMBL" id="SOE46518.1"/>
    </source>
</evidence>
<feature type="domain" description="ABM" evidence="1">
    <location>
        <begin position="5"/>
        <end position="93"/>
    </location>
</feature>
<evidence type="ECO:0000259" key="1">
    <source>
        <dbReference type="PROSITE" id="PS51725"/>
    </source>
</evidence>
<sequence>MQAKIAVIGTLRISPQQVRKVIPHLRTLIEASRLHEGCIAYDVAEDCFEPGVIRVSEIWNDRECLESHISHPDVQPWHAALRSFDVLESRYVVLEVSGANVI</sequence>
<organism evidence="2 3">
    <name type="scientific">Caballeronia arationis</name>
    <dbReference type="NCBI Taxonomy" id="1777142"/>
    <lineage>
        <taxon>Bacteria</taxon>
        <taxon>Pseudomonadati</taxon>
        <taxon>Pseudomonadota</taxon>
        <taxon>Betaproteobacteria</taxon>
        <taxon>Burkholderiales</taxon>
        <taxon>Burkholderiaceae</taxon>
        <taxon>Caballeronia</taxon>
    </lineage>
</organism>
<name>A0A7Z7I218_9BURK</name>
<dbReference type="Pfam" id="PF03992">
    <property type="entry name" value="ABM"/>
    <property type="match status" value="1"/>
</dbReference>
<dbReference type="InterPro" id="IPR007138">
    <property type="entry name" value="ABM_dom"/>
</dbReference>
<proteinExistence type="predicted"/>
<keyword evidence="3" id="KW-1185">Reference proteome</keyword>
<dbReference type="AlphaFoldDB" id="A0A7Z7I218"/>
<dbReference type="Proteomes" id="UP000219522">
    <property type="component" value="Unassembled WGS sequence"/>
</dbReference>
<protein>
    <submittedName>
        <fullName evidence="2">Quinol monooxygenase YgiN</fullName>
    </submittedName>
</protein>
<dbReference type="PROSITE" id="PS51725">
    <property type="entry name" value="ABM"/>
    <property type="match status" value="1"/>
</dbReference>